<organism evidence="2 3">
    <name type="scientific">Chryseobacterium salviniae</name>
    <dbReference type="NCBI Taxonomy" id="3101750"/>
    <lineage>
        <taxon>Bacteria</taxon>
        <taxon>Pseudomonadati</taxon>
        <taxon>Bacteroidota</taxon>
        <taxon>Flavobacteriia</taxon>
        <taxon>Flavobacteriales</taxon>
        <taxon>Weeksellaceae</taxon>
        <taxon>Chryseobacterium group</taxon>
        <taxon>Chryseobacterium</taxon>
    </lineage>
</organism>
<dbReference type="RefSeq" id="WP_326319810.1">
    <property type="nucleotide sequence ID" value="NZ_JAYLAA010000014.1"/>
</dbReference>
<evidence type="ECO:0000256" key="1">
    <source>
        <dbReference type="SAM" id="MobiDB-lite"/>
    </source>
</evidence>
<reference evidence="2 3" key="1">
    <citation type="submission" date="2024-01" db="EMBL/GenBank/DDBJ databases">
        <title>Chryseobacterium sp. T9W2-O.</title>
        <authorList>
            <person name="Maltman C."/>
        </authorList>
    </citation>
    <scope>NUCLEOTIDE SEQUENCE [LARGE SCALE GENOMIC DNA]</scope>
    <source>
        <strain evidence="2 3">T9W2-O</strain>
    </source>
</reference>
<keyword evidence="3" id="KW-1185">Reference proteome</keyword>
<comment type="caution">
    <text evidence="2">The sequence shown here is derived from an EMBL/GenBank/DDBJ whole genome shotgun (WGS) entry which is preliminary data.</text>
</comment>
<gene>
    <name evidence="2" type="ORF">SOP96_03510</name>
</gene>
<accession>A0ABU6HNZ0</accession>
<dbReference type="EMBL" id="JAYLAA010000014">
    <property type="protein sequence ID" value="MEC3874775.1"/>
    <property type="molecule type" value="Genomic_DNA"/>
</dbReference>
<evidence type="ECO:0000313" key="3">
    <source>
        <dbReference type="Proteomes" id="UP001348397"/>
    </source>
</evidence>
<feature type="compositionally biased region" description="Basic residues" evidence="1">
    <location>
        <begin position="36"/>
        <end position="45"/>
    </location>
</feature>
<protein>
    <submittedName>
        <fullName evidence="2">Uncharacterized protein</fullName>
    </submittedName>
</protein>
<evidence type="ECO:0000313" key="2">
    <source>
        <dbReference type="EMBL" id="MEC3874775.1"/>
    </source>
</evidence>
<name>A0ABU6HNZ0_9FLAO</name>
<proteinExistence type="predicted"/>
<sequence length="45" mass="5382">MESRIPGDRYVRFGGEFLETYHSQYGKAPGPYPTHTQRKKPKRWK</sequence>
<feature type="region of interest" description="Disordered" evidence="1">
    <location>
        <begin position="23"/>
        <end position="45"/>
    </location>
</feature>
<dbReference type="Proteomes" id="UP001348397">
    <property type="component" value="Unassembled WGS sequence"/>
</dbReference>